<evidence type="ECO:0000313" key="2">
    <source>
        <dbReference type="EMBL" id="MBN3545213.1"/>
    </source>
</evidence>
<keyword evidence="1" id="KW-0812">Transmembrane</keyword>
<keyword evidence="1" id="KW-1133">Transmembrane helix</keyword>
<dbReference type="Proteomes" id="UP001319060">
    <property type="component" value="Unassembled WGS sequence"/>
</dbReference>
<accession>A0ABS2ZAI1</accession>
<sequence>MKNMIISVVTLMFMVVMNYVLANVLGWNFIDLSLFVGLAFALIIRFFTSTGGLSSNMVRVQVQSMTGIKVEEEKETFKPTYAFYTAIFYTVAALIGVLIYYKDYFI</sequence>
<gene>
    <name evidence="2" type="ORF">JYA64_07905</name>
</gene>
<keyword evidence="1" id="KW-0472">Membrane</keyword>
<protein>
    <recommendedName>
        <fullName evidence="4">DUF3899 domain-containing protein</fullName>
    </recommendedName>
</protein>
<comment type="caution">
    <text evidence="2">The sequence shown here is derived from an EMBL/GenBank/DDBJ whole genome shotgun (WGS) entry which is preliminary data.</text>
</comment>
<proteinExistence type="predicted"/>
<name>A0ABS2ZAI1_9BACL</name>
<organism evidence="2 3">
    <name type="scientific">Fictibacillus barbaricus</name>
    <dbReference type="NCBI Taxonomy" id="182136"/>
    <lineage>
        <taxon>Bacteria</taxon>
        <taxon>Bacillati</taxon>
        <taxon>Bacillota</taxon>
        <taxon>Bacilli</taxon>
        <taxon>Bacillales</taxon>
        <taxon>Fictibacillaceae</taxon>
        <taxon>Fictibacillus</taxon>
    </lineage>
</organism>
<evidence type="ECO:0000313" key="3">
    <source>
        <dbReference type="Proteomes" id="UP001319060"/>
    </source>
</evidence>
<evidence type="ECO:0008006" key="4">
    <source>
        <dbReference type="Google" id="ProtNLM"/>
    </source>
</evidence>
<evidence type="ECO:0000256" key="1">
    <source>
        <dbReference type="SAM" id="Phobius"/>
    </source>
</evidence>
<dbReference type="RefSeq" id="WP_188403163.1">
    <property type="nucleotide sequence ID" value="NZ_BMCE01000002.1"/>
</dbReference>
<feature type="transmembrane region" description="Helical" evidence="1">
    <location>
        <begin position="81"/>
        <end position="101"/>
    </location>
</feature>
<dbReference type="EMBL" id="JAFHKS010000042">
    <property type="protein sequence ID" value="MBN3545213.1"/>
    <property type="molecule type" value="Genomic_DNA"/>
</dbReference>
<keyword evidence="3" id="KW-1185">Reference proteome</keyword>
<reference evidence="2 3" key="1">
    <citation type="submission" date="2021-01" db="EMBL/GenBank/DDBJ databases">
        <title>Genome Sequencing of Type Strains.</title>
        <authorList>
            <person name="Lemaire J.F."/>
            <person name="Inderbitzin P."/>
            <person name="Collins S.B."/>
            <person name="Wespe N."/>
            <person name="Knight-Connoni V."/>
        </authorList>
    </citation>
    <scope>NUCLEOTIDE SEQUENCE [LARGE SCALE GENOMIC DNA]</scope>
    <source>
        <strain evidence="2 3">DSM 14730</strain>
    </source>
</reference>
<feature type="transmembrane region" description="Helical" evidence="1">
    <location>
        <begin position="32"/>
        <end position="60"/>
    </location>
</feature>